<evidence type="ECO:0008006" key="3">
    <source>
        <dbReference type="Google" id="ProtNLM"/>
    </source>
</evidence>
<organism evidence="1 2">
    <name type="scientific">Eucalyptus globulus</name>
    <name type="common">Tasmanian blue gum</name>
    <dbReference type="NCBI Taxonomy" id="34317"/>
    <lineage>
        <taxon>Eukaryota</taxon>
        <taxon>Viridiplantae</taxon>
        <taxon>Streptophyta</taxon>
        <taxon>Embryophyta</taxon>
        <taxon>Tracheophyta</taxon>
        <taxon>Spermatophyta</taxon>
        <taxon>Magnoliopsida</taxon>
        <taxon>eudicotyledons</taxon>
        <taxon>Gunneridae</taxon>
        <taxon>Pentapetalae</taxon>
        <taxon>rosids</taxon>
        <taxon>malvids</taxon>
        <taxon>Myrtales</taxon>
        <taxon>Myrtaceae</taxon>
        <taxon>Myrtoideae</taxon>
        <taxon>Eucalypteae</taxon>
        <taxon>Eucalyptus</taxon>
    </lineage>
</organism>
<reference evidence="1 2" key="1">
    <citation type="submission" date="2024-11" db="EMBL/GenBank/DDBJ databases">
        <title>Chromosome-level genome assembly of Eucalyptus globulus Labill. provides insights into its genome evolution.</title>
        <authorList>
            <person name="Li X."/>
        </authorList>
    </citation>
    <scope>NUCLEOTIDE SEQUENCE [LARGE SCALE GENOMIC DNA]</scope>
    <source>
        <strain evidence="1">CL2024</strain>
        <tissue evidence="1">Fresh tender leaves</tissue>
    </source>
</reference>
<protein>
    <recommendedName>
        <fullName evidence="3">RNase H type-1 domain-containing protein</fullName>
    </recommendedName>
</protein>
<dbReference type="EMBL" id="JBJKBG010000002">
    <property type="protein sequence ID" value="KAL3750036.1"/>
    <property type="molecule type" value="Genomic_DNA"/>
</dbReference>
<proteinExistence type="predicted"/>
<name>A0ABD3LJH6_EUCGL</name>
<evidence type="ECO:0000313" key="1">
    <source>
        <dbReference type="EMBL" id="KAL3750036.1"/>
    </source>
</evidence>
<feature type="non-terminal residue" evidence="1">
    <location>
        <position position="79"/>
    </location>
</feature>
<accession>A0ABD3LJH6</accession>
<evidence type="ECO:0000313" key="2">
    <source>
        <dbReference type="Proteomes" id="UP001634007"/>
    </source>
</evidence>
<dbReference type="Proteomes" id="UP001634007">
    <property type="component" value="Unassembled WGS sequence"/>
</dbReference>
<gene>
    <name evidence="1" type="ORF">ACJRO7_011076</name>
</gene>
<comment type="caution">
    <text evidence="1">The sequence shown here is derived from an EMBL/GenBank/DDBJ whole genome shotgun (WGS) entry which is preliminary data.</text>
</comment>
<keyword evidence="2" id="KW-1185">Reference proteome</keyword>
<sequence length="79" mass="8981">MDSTIERHSKDQCGWLVCEGRERTGIIAVVYRDESGNIVAGFTKEVWANSAEQVEALACMEALRFFCLTFELKYSLELD</sequence>
<dbReference type="AlphaFoldDB" id="A0ABD3LJH6"/>